<dbReference type="PANTHER" id="PTHR48051">
    <property type="match status" value="1"/>
</dbReference>
<evidence type="ECO:0000256" key="2">
    <source>
        <dbReference type="ARBA" id="ARBA00022737"/>
    </source>
</evidence>
<keyword evidence="1" id="KW-0433">Leucine-rich repeat</keyword>
<keyword evidence="4" id="KW-0472">Membrane</keyword>
<reference evidence="6" key="1">
    <citation type="journal article" date="2015" name="PLoS Genet.">
        <title>Genome Sequence and Transcriptome Analyses of Chrysochromulina tobin: Metabolic Tools for Enhanced Algal Fitness in the Prominent Order Prymnesiales (Haptophyceae).</title>
        <authorList>
            <person name="Hovde B.T."/>
            <person name="Deodato C.R."/>
            <person name="Hunsperger H.M."/>
            <person name="Ryken S.A."/>
            <person name="Yost W."/>
            <person name="Jha R.K."/>
            <person name="Patterson J."/>
            <person name="Monnat R.J. Jr."/>
            <person name="Barlow S.B."/>
            <person name="Starkenburg S.R."/>
            <person name="Cattolico R.A."/>
        </authorList>
    </citation>
    <scope>NUCLEOTIDE SEQUENCE</scope>
    <source>
        <strain evidence="6">CCMP291</strain>
    </source>
</reference>
<feature type="binding site" evidence="3">
    <location>
        <position position="260"/>
    </location>
    <ligand>
        <name>ATP</name>
        <dbReference type="ChEBI" id="CHEBI:30616"/>
    </ligand>
</feature>
<keyword evidence="3" id="KW-0547">Nucleotide-binding</keyword>
<dbReference type="SUPFAM" id="SSF52058">
    <property type="entry name" value="L domain-like"/>
    <property type="match status" value="1"/>
</dbReference>
<keyword evidence="2" id="KW-0677">Repeat</keyword>
<dbReference type="EMBL" id="JWZX01001807">
    <property type="protein sequence ID" value="KOO32295.1"/>
    <property type="molecule type" value="Genomic_DNA"/>
</dbReference>
<dbReference type="InterPro" id="IPR050216">
    <property type="entry name" value="LRR_domain-containing"/>
</dbReference>
<dbReference type="InterPro" id="IPR011009">
    <property type="entry name" value="Kinase-like_dom_sf"/>
</dbReference>
<gene>
    <name evidence="5" type="ORF">Ctob_007702</name>
</gene>
<dbReference type="AlphaFoldDB" id="A0A0M0K0F8"/>
<dbReference type="PANTHER" id="PTHR48051:SF1">
    <property type="entry name" value="RAS SUPPRESSOR PROTEIN 1"/>
    <property type="match status" value="1"/>
</dbReference>
<evidence type="ECO:0000313" key="6">
    <source>
        <dbReference type="Proteomes" id="UP000037460"/>
    </source>
</evidence>
<dbReference type="InterPro" id="IPR001611">
    <property type="entry name" value="Leu-rich_rpt"/>
</dbReference>
<dbReference type="OrthoDB" id="1668230at2759"/>
<feature type="transmembrane region" description="Helical" evidence="4">
    <location>
        <begin position="12"/>
        <end position="31"/>
    </location>
</feature>
<keyword evidence="4" id="KW-1133">Transmembrane helix</keyword>
<keyword evidence="5" id="KW-0418">Kinase</keyword>
<evidence type="ECO:0000256" key="4">
    <source>
        <dbReference type="SAM" id="Phobius"/>
    </source>
</evidence>
<dbReference type="Pfam" id="PF13855">
    <property type="entry name" value="LRR_8"/>
    <property type="match status" value="1"/>
</dbReference>
<dbReference type="SMART" id="SM00369">
    <property type="entry name" value="LRR_TYP"/>
    <property type="match status" value="3"/>
</dbReference>
<organism evidence="5 6">
    <name type="scientific">Chrysochromulina tobinii</name>
    <dbReference type="NCBI Taxonomy" id="1460289"/>
    <lineage>
        <taxon>Eukaryota</taxon>
        <taxon>Haptista</taxon>
        <taxon>Haptophyta</taxon>
        <taxon>Prymnesiophyceae</taxon>
        <taxon>Prymnesiales</taxon>
        <taxon>Chrysochromulinaceae</taxon>
        <taxon>Chrysochromulina</taxon>
    </lineage>
</organism>
<dbReference type="Gene3D" id="3.80.10.10">
    <property type="entry name" value="Ribonuclease Inhibitor"/>
    <property type="match status" value="2"/>
</dbReference>
<sequence length="288" mass="31789">MGTGRPARPPYNLNHLVACMLVVTFVVWLVHPAFDRCSLDSYDASTVTELDLKNCKLTVLPASISRFGVLRKLDLGNNRLSTLPAVLPSTLLTLFCLNNNFETIPPAIAELPHLRMLSFKSCRLRDVGVAPLPPSLVWLILTDNELVTLPDSLGRLTRMRKLMLANNHLASLPSSLAAMRELELLRLANNQLKELPAWLYELPRLTWLAIAGNPFVAPAPARAELPSVRFDELTFGTKLGEGTSSVVRQGLWHGVQVAIKLYKAALSSDGKNLDEVRASCTVDHPNDR</sequence>
<dbReference type="GO" id="GO:0005737">
    <property type="term" value="C:cytoplasm"/>
    <property type="evidence" value="ECO:0007669"/>
    <property type="project" value="TreeGrafter"/>
</dbReference>
<accession>A0A0M0K0F8</accession>
<dbReference type="SMART" id="SM00364">
    <property type="entry name" value="LRR_BAC"/>
    <property type="match status" value="4"/>
</dbReference>
<protein>
    <submittedName>
        <fullName evidence="5">Serine threonine protein kinase</fullName>
    </submittedName>
</protein>
<dbReference type="PROSITE" id="PS00107">
    <property type="entry name" value="PROTEIN_KINASE_ATP"/>
    <property type="match status" value="1"/>
</dbReference>
<keyword evidence="5" id="KW-0808">Transferase</keyword>
<dbReference type="InterPro" id="IPR032675">
    <property type="entry name" value="LRR_dom_sf"/>
</dbReference>
<dbReference type="PROSITE" id="PS51450">
    <property type="entry name" value="LRR"/>
    <property type="match status" value="1"/>
</dbReference>
<dbReference type="Pfam" id="PF00560">
    <property type="entry name" value="LRR_1"/>
    <property type="match status" value="2"/>
</dbReference>
<dbReference type="InterPro" id="IPR017441">
    <property type="entry name" value="Protein_kinase_ATP_BS"/>
</dbReference>
<dbReference type="GO" id="GO:0016301">
    <property type="term" value="F:kinase activity"/>
    <property type="evidence" value="ECO:0007669"/>
    <property type="project" value="UniProtKB-KW"/>
</dbReference>
<name>A0A0M0K0F8_9EUKA</name>
<keyword evidence="6" id="KW-1185">Reference proteome</keyword>
<dbReference type="GO" id="GO:0005524">
    <property type="term" value="F:ATP binding"/>
    <property type="evidence" value="ECO:0007669"/>
    <property type="project" value="UniProtKB-UniRule"/>
</dbReference>
<evidence type="ECO:0000313" key="5">
    <source>
        <dbReference type="EMBL" id="KOO32295.1"/>
    </source>
</evidence>
<dbReference type="Gene3D" id="3.30.200.20">
    <property type="entry name" value="Phosphorylase Kinase, domain 1"/>
    <property type="match status" value="1"/>
</dbReference>
<evidence type="ECO:0000256" key="3">
    <source>
        <dbReference type="PROSITE-ProRule" id="PRU10141"/>
    </source>
</evidence>
<dbReference type="Proteomes" id="UP000037460">
    <property type="component" value="Unassembled WGS sequence"/>
</dbReference>
<dbReference type="SUPFAM" id="SSF56112">
    <property type="entry name" value="Protein kinase-like (PK-like)"/>
    <property type="match status" value="1"/>
</dbReference>
<keyword evidence="3" id="KW-0067">ATP-binding</keyword>
<dbReference type="InterPro" id="IPR003591">
    <property type="entry name" value="Leu-rich_rpt_typical-subtyp"/>
</dbReference>
<comment type="caution">
    <text evidence="5">The sequence shown here is derived from an EMBL/GenBank/DDBJ whole genome shotgun (WGS) entry which is preliminary data.</text>
</comment>
<keyword evidence="4" id="KW-0812">Transmembrane</keyword>
<evidence type="ECO:0000256" key="1">
    <source>
        <dbReference type="ARBA" id="ARBA00022614"/>
    </source>
</evidence>
<proteinExistence type="predicted"/>